<comment type="caution">
    <text evidence="6">The sequence shown here is derived from an EMBL/GenBank/DDBJ whole genome shotgun (WGS) entry which is preliminary data.</text>
</comment>
<dbReference type="Gene3D" id="3.30.1490.20">
    <property type="entry name" value="ATP-grasp fold, A domain"/>
    <property type="match status" value="1"/>
</dbReference>
<dbReference type="OrthoDB" id="10060541at2759"/>
<evidence type="ECO:0000259" key="5">
    <source>
        <dbReference type="PROSITE" id="PS50975"/>
    </source>
</evidence>
<name>A0A8S4MN48_BRALA</name>
<dbReference type="PANTHER" id="PTHR43585:SF2">
    <property type="entry name" value="ATP-GRASP ENZYME FSQD"/>
    <property type="match status" value="1"/>
</dbReference>
<dbReference type="SUPFAM" id="SSF56059">
    <property type="entry name" value="Glutathione synthetase ATP-binding domain-like"/>
    <property type="match status" value="1"/>
</dbReference>
<protein>
    <submittedName>
        <fullName evidence="6">Hypp9493 protein</fullName>
    </submittedName>
</protein>
<dbReference type="InterPro" id="IPR005479">
    <property type="entry name" value="CPAse_ATP-bd"/>
</dbReference>
<evidence type="ECO:0000256" key="1">
    <source>
        <dbReference type="ARBA" id="ARBA00022598"/>
    </source>
</evidence>
<proteinExistence type="predicted"/>
<gene>
    <name evidence="6" type="primary">Hypp9493</name>
    <name evidence="6" type="ORF">BLAG_LOCUS26019</name>
</gene>
<dbReference type="InterPro" id="IPR011095">
    <property type="entry name" value="Dala_Dala_lig_C"/>
</dbReference>
<organism evidence="6 7">
    <name type="scientific">Branchiostoma lanceolatum</name>
    <name type="common">Common lancelet</name>
    <name type="synonym">Amphioxus lanceolatum</name>
    <dbReference type="NCBI Taxonomy" id="7740"/>
    <lineage>
        <taxon>Eukaryota</taxon>
        <taxon>Metazoa</taxon>
        <taxon>Chordata</taxon>
        <taxon>Cephalochordata</taxon>
        <taxon>Leptocardii</taxon>
        <taxon>Amphioxiformes</taxon>
        <taxon>Branchiostomatidae</taxon>
        <taxon>Branchiostoma</taxon>
    </lineage>
</organism>
<dbReference type="Pfam" id="PF07478">
    <property type="entry name" value="Dala_Dala_lig_C"/>
    <property type="match status" value="1"/>
</dbReference>
<dbReference type="PANTHER" id="PTHR43585">
    <property type="entry name" value="FUMIPYRROLE BIOSYNTHESIS PROTEIN C"/>
    <property type="match status" value="1"/>
</dbReference>
<dbReference type="Gene3D" id="3.30.470.20">
    <property type="entry name" value="ATP-grasp fold, B domain"/>
    <property type="match status" value="2"/>
</dbReference>
<dbReference type="InterPro" id="IPR013815">
    <property type="entry name" value="ATP_grasp_subdomain_1"/>
</dbReference>
<keyword evidence="3 4" id="KW-0067">ATP-binding</keyword>
<dbReference type="GO" id="GO:0046872">
    <property type="term" value="F:metal ion binding"/>
    <property type="evidence" value="ECO:0007669"/>
    <property type="project" value="InterPro"/>
</dbReference>
<dbReference type="GO" id="GO:0005524">
    <property type="term" value="F:ATP binding"/>
    <property type="evidence" value="ECO:0007669"/>
    <property type="project" value="UniProtKB-UniRule"/>
</dbReference>
<evidence type="ECO:0000256" key="2">
    <source>
        <dbReference type="ARBA" id="ARBA00022741"/>
    </source>
</evidence>
<dbReference type="EMBL" id="CAKMNS010000181">
    <property type="protein sequence ID" value="CAH1277179.1"/>
    <property type="molecule type" value="Genomic_DNA"/>
</dbReference>
<dbReference type="InterPro" id="IPR011761">
    <property type="entry name" value="ATP-grasp"/>
</dbReference>
<dbReference type="AlphaFoldDB" id="A0A8S4MN48"/>
<accession>A0A8S4MN48</accession>
<keyword evidence="7" id="KW-1185">Reference proteome</keyword>
<evidence type="ECO:0000256" key="3">
    <source>
        <dbReference type="ARBA" id="ARBA00022840"/>
    </source>
</evidence>
<feature type="domain" description="ATP-grasp" evidence="5">
    <location>
        <begin position="105"/>
        <end position="339"/>
    </location>
</feature>
<dbReference type="GO" id="GO:0008716">
    <property type="term" value="F:D-alanine-D-alanine ligase activity"/>
    <property type="evidence" value="ECO:0007669"/>
    <property type="project" value="InterPro"/>
</dbReference>
<evidence type="ECO:0000256" key="4">
    <source>
        <dbReference type="PROSITE-ProRule" id="PRU00409"/>
    </source>
</evidence>
<evidence type="ECO:0000313" key="6">
    <source>
        <dbReference type="EMBL" id="CAH1277179.1"/>
    </source>
</evidence>
<sequence length="444" mass="50019">MSSSTSDVSVLIPFSDGNLEEEQQLLRCPLVKVLKVEFSNINGNERLLDYVQRVKKIVRENSINNVLALSDISTFVHSAIARDFHSVPGPSVEACFLAFHKAYTRQYMDPAANTTPYAVVDLDSPTMLTGAKQALSKVGFPAFVKPATGFASVGVKKVTSHGEMRSVLQNLRTMRDKYPNFLSAPSASFFRSFYEEYVDITKYPLALRDVVIVEPFMDAENFYTVDGCVIDGKIVHWAITDSLRYDEQDARFVTMICPTTLNDDQQKPIWDLYDAVMTRMIQFGFNNSFAHIEVFQMKDKQLKLIEINARASRHHQALYSVCFEKGRMDYVSMSAGRGIQHTPPIPTGKHGIMYLVKFRELERAGNLMDFGQIEKLKTDPDVRFILTAGPDEVMTDFFGSTGAHFCIVLAYGNTRTEAVRKLAEVLLLTVKKTEKLTYPMSNVA</sequence>
<dbReference type="PROSITE" id="PS00867">
    <property type="entry name" value="CPSASE_2"/>
    <property type="match status" value="1"/>
</dbReference>
<dbReference type="PROSITE" id="PS50975">
    <property type="entry name" value="ATP_GRASP"/>
    <property type="match status" value="1"/>
</dbReference>
<reference evidence="6" key="1">
    <citation type="submission" date="2022-01" db="EMBL/GenBank/DDBJ databases">
        <authorList>
            <person name="Braso-Vives M."/>
        </authorList>
    </citation>
    <scope>NUCLEOTIDE SEQUENCE</scope>
</reference>
<keyword evidence="1" id="KW-0436">Ligase</keyword>
<keyword evidence="2 4" id="KW-0547">Nucleotide-binding</keyword>
<dbReference type="InterPro" id="IPR052032">
    <property type="entry name" value="ATP-dep_AA_Ligase"/>
</dbReference>
<dbReference type="Proteomes" id="UP000838412">
    <property type="component" value="Unassembled WGS sequence"/>
</dbReference>
<evidence type="ECO:0000313" key="7">
    <source>
        <dbReference type="Proteomes" id="UP000838412"/>
    </source>
</evidence>